<keyword evidence="3" id="KW-1185">Reference proteome</keyword>
<evidence type="ECO:0000313" key="3">
    <source>
        <dbReference type="Proteomes" id="UP000053815"/>
    </source>
</evidence>
<dbReference type="OrthoDB" id="10453922at2759"/>
<sequence>MYHHHYRARFAVCSPPPHPPRLPSQHGISTMQLHAKHCSIPPSHHSHYHSAPPHVHSHYYMPTQWQQSAFASRRSSSLSSQPAHHKRKTSLVTSPAHENRLQQEPFSVIKSFKSTVHWISKTFCFCYSDAIIEFDDCYYKKDEKSN</sequence>
<feature type="compositionally biased region" description="Low complexity" evidence="1">
    <location>
        <begin position="71"/>
        <end position="81"/>
    </location>
</feature>
<accession>A0A0C9MIZ1</accession>
<organism evidence="2">
    <name type="scientific">Mucor ambiguus</name>
    <dbReference type="NCBI Taxonomy" id="91626"/>
    <lineage>
        <taxon>Eukaryota</taxon>
        <taxon>Fungi</taxon>
        <taxon>Fungi incertae sedis</taxon>
        <taxon>Mucoromycota</taxon>
        <taxon>Mucoromycotina</taxon>
        <taxon>Mucoromycetes</taxon>
        <taxon>Mucorales</taxon>
        <taxon>Mucorineae</taxon>
        <taxon>Mucoraceae</taxon>
        <taxon>Mucor</taxon>
    </lineage>
</organism>
<gene>
    <name evidence="2" type="ORF">MAM1_0013c01298</name>
</gene>
<reference evidence="2" key="1">
    <citation type="submission" date="2014-09" db="EMBL/GenBank/DDBJ databases">
        <title>Draft genome sequence of an oleaginous Mucoromycotina fungus Mucor ambiguus NBRC6742.</title>
        <authorList>
            <person name="Takeda I."/>
            <person name="Yamane N."/>
            <person name="Morita T."/>
            <person name="Tamano K."/>
            <person name="Machida M."/>
            <person name="Baker S."/>
            <person name="Koike H."/>
        </authorList>
    </citation>
    <scope>NUCLEOTIDE SEQUENCE</scope>
    <source>
        <strain evidence="2">NBRC 6742</strain>
    </source>
</reference>
<feature type="region of interest" description="Disordered" evidence="1">
    <location>
        <begin position="71"/>
        <end position="97"/>
    </location>
</feature>
<dbReference type="Proteomes" id="UP000053815">
    <property type="component" value="Unassembled WGS sequence"/>
</dbReference>
<name>A0A0C9MIZ1_9FUNG</name>
<proteinExistence type="predicted"/>
<dbReference type="AlphaFoldDB" id="A0A0C9MIZ1"/>
<evidence type="ECO:0000256" key="1">
    <source>
        <dbReference type="SAM" id="MobiDB-lite"/>
    </source>
</evidence>
<protein>
    <submittedName>
        <fullName evidence="2">Uncharacterized protein</fullName>
    </submittedName>
</protein>
<evidence type="ECO:0000313" key="2">
    <source>
        <dbReference type="EMBL" id="GAN01863.1"/>
    </source>
</evidence>
<dbReference type="EMBL" id="DF836302">
    <property type="protein sequence ID" value="GAN01863.1"/>
    <property type="molecule type" value="Genomic_DNA"/>
</dbReference>